<organism evidence="10 11">
    <name type="scientific">Aspergillus nomiae NRRL (strain ATCC 15546 / NRRL 13137 / CBS 260.88 / M93)</name>
    <dbReference type="NCBI Taxonomy" id="1509407"/>
    <lineage>
        <taxon>Eukaryota</taxon>
        <taxon>Fungi</taxon>
        <taxon>Dikarya</taxon>
        <taxon>Ascomycota</taxon>
        <taxon>Pezizomycotina</taxon>
        <taxon>Eurotiomycetes</taxon>
        <taxon>Eurotiomycetidae</taxon>
        <taxon>Eurotiales</taxon>
        <taxon>Aspergillaceae</taxon>
        <taxon>Aspergillus</taxon>
        <taxon>Aspergillus subgen. Circumdati</taxon>
    </lineage>
</organism>
<dbReference type="PROSITE" id="PS00463">
    <property type="entry name" value="ZN2_CY6_FUNGAL_1"/>
    <property type="match status" value="1"/>
</dbReference>
<dbReference type="InterPro" id="IPR007219">
    <property type="entry name" value="XnlR_reg_dom"/>
</dbReference>
<dbReference type="AlphaFoldDB" id="A0A0L1ITD5"/>
<feature type="compositionally biased region" description="Pro residues" evidence="8">
    <location>
        <begin position="720"/>
        <end position="730"/>
    </location>
</feature>
<feature type="domain" description="Zn(2)-C6 fungal-type" evidence="9">
    <location>
        <begin position="26"/>
        <end position="59"/>
    </location>
</feature>
<dbReference type="SMART" id="SM00066">
    <property type="entry name" value="GAL4"/>
    <property type="match status" value="1"/>
</dbReference>
<evidence type="ECO:0000256" key="6">
    <source>
        <dbReference type="ARBA" id="ARBA00023163"/>
    </source>
</evidence>
<evidence type="ECO:0000256" key="3">
    <source>
        <dbReference type="ARBA" id="ARBA00022833"/>
    </source>
</evidence>
<keyword evidence="4" id="KW-0805">Transcription regulation</keyword>
<dbReference type="RefSeq" id="XP_015403583.1">
    <property type="nucleotide sequence ID" value="XM_015554768.1"/>
</dbReference>
<dbReference type="Pfam" id="PF04082">
    <property type="entry name" value="Fungal_trans"/>
    <property type="match status" value="1"/>
</dbReference>
<dbReference type="CDD" id="cd12148">
    <property type="entry name" value="fungal_TF_MHR"/>
    <property type="match status" value="1"/>
</dbReference>
<dbReference type="Gene3D" id="4.10.240.10">
    <property type="entry name" value="Zn(2)-C6 fungal-type DNA-binding domain"/>
    <property type="match status" value="1"/>
</dbReference>
<accession>A0A0L1ITD5</accession>
<dbReference type="GeneID" id="26811316"/>
<dbReference type="GO" id="GO:0001216">
    <property type="term" value="F:DNA-binding transcription activator activity"/>
    <property type="evidence" value="ECO:0007669"/>
    <property type="project" value="UniProtKB-ARBA"/>
</dbReference>
<dbReference type="GO" id="GO:0006351">
    <property type="term" value="P:DNA-templated transcription"/>
    <property type="evidence" value="ECO:0007669"/>
    <property type="project" value="InterPro"/>
</dbReference>
<dbReference type="InterPro" id="IPR036864">
    <property type="entry name" value="Zn2-C6_fun-type_DNA-bd_sf"/>
</dbReference>
<evidence type="ECO:0000259" key="9">
    <source>
        <dbReference type="PROSITE" id="PS50048"/>
    </source>
</evidence>
<dbReference type="EMBL" id="JNOM01000326">
    <property type="protein sequence ID" value="KNG82660.1"/>
    <property type="molecule type" value="Genomic_DNA"/>
</dbReference>
<comment type="caution">
    <text evidence="10">The sequence shown here is derived from an EMBL/GenBank/DDBJ whole genome shotgun (WGS) entry which is preliminary data.</text>
</comment>
<dbReference type="STRING" id="1509407.A0A0L1ITD5"/>
<dbReference type="CDD" id="cd00067">
    <property type="entry name" value="GAL4"/>
    <property type="match status" value="1"/>
</dbReference>
<evidence type="ECO:0000256" key="1">
    <source>
        <dbReference type="ARBA" id="ARBA00004123"/>
    </source>
</evidence>
<evidence type="ECO:0000256" key="7">
    <source>
        <dbReference type="ARBA" id="ARBA00023242"/>
    </source>
</evidence>
<comment type="subcellular location">
    <subcellularLocation>
        <location evidence="1">Nucleus</location>
    </subcellularLocation>
</comment>
<gene>
    <name evidence="10" type="ORF">ANOM_009512</name>
</gene>
<evidence type="ECO:0000256" key="5">
    <source>
        <dbReference type="ARBA" id="ARBA00023125"/>
    </source>
</evidence>
<evidence type="ECO:0000313" key="10">
    <source>
        <dbReference type="EMBL" id="KNG82660.1"/>
    </source>
</evidence>
<evidence type="ECO:0000256" key="8">
    <source>
        <dbReference type="SAM" id="MobiDB-lite"/>
    </source>
</evidence>
<dbReference type="InterPro" id="IPR051089">
    <property type="entry name" value="prtT"/>
</dbReference>
<proteinExistence type="predicted"/>
<keyword evidence="3" id="KW-0862">Zinc</keyword>
<keyword evidence="2" id="KW-0479">Metal-binding</keyword>
<dbReference type="Proteomes" id="UP000037505">
    <property type="component" value="Unassembled WGS sequence"/>
</dbReference>
<sequence>MSATPSTPGDPGILQQPAPTQQLNRSCESCRGLKVRCLPDPKSPNQCQRCAKAKRTCVFVAPQRRRPRKRTDSRVAQLEREMRQMRSLLKDRFRIDEESSSGSCGSEVEDSEEPDFGTDPQETLSIVPDAPSSASGSFRNMELSPGVPPSSSYSNTLNSGSDAFASATPIPPSYSLEEPSGSDIIDRGLISLEFANELVSFYITELTAFAPMVLLPPHTTAAQLRRSKPMLFLSVIAAAAIAVDDSLAVVLNRELVRLYAERFFINGDKSFELVQALLLMIVFYYPPESPLKLQNYQYTHIAATMALEIGLATKRKIPNNASRKASKRGSYDEHMAEQARAILGCYHLASNVAMKTRRPNLLLFNDWMHECVKHLERSPHMIDRHMATWFELQKIVDQAMASFGLDDTSSTTPLTESRVQVILRWFDNQMQNWKKNVSADMLTVTMTFEYHFTNLAIYELGVGEGYRDPDAIKEQYYVLPAPDDAHQRPKTPLSAIRVDITIKWMNAAQEMLDFFLSCDTDLMRKLPNLIYTRVGVAVMSLLKVYFSVKSGALGEFVSPQSVNIEMYLEAMTRRLTEASGNMKYKIPSRWLYIVGMKARNWYDRFQQRQMQTDVGLAPPPSASPRRSVSPAPIQTAQFSSADSSQPVRTLAMNAEVPQIAVMHPMDGAYGASAATNTMWQADQANQPVYVMNQYAGYRSPVVPTQYPYGEFSQPGVALDPPQPSQPPGPPRTGMELDGWLPDGSICGMPPLPGM</sequence>
<feature type="region of interest" description="Disordered" evidence="8">
    <location>
        <begin position="91"/>
        <end position="158"/>
    </location>
</feature>
<feature type="compositionally biased region" description="Acidic residues" evidence="8">
    <location>
        <begin position="107"/>
        <end position="116"/>
    </location>
</feature>
<dbReference type="SUPFAM" id="SSF57701">
    <property type="entry name" value="Zn2/Cys6 DNA-binding domain"/>
    <property type="match status" value="1"/>
</dbReference>
<dbReference type="GO" id="GO:0005634">
    <property type="term" value="C:nucleus"/>
    <property type="evidence" value="ECO:0007669"/>
    <property type="project" value="UniProtKB-SubCell"/>
</dbReference>
<evidence type="ECO:0000313" key="11">
    <source>
        <dbReference type="Proteomes" id="UP000037505"/>
    </source>
</evidence>
<dbReference type="InterPro" id="IPR001138">
    <property type="entry name" value="Zn2Cys6_DnaBD"/>
</dbReference>
<dbReference type="OrthoDB" id="3365636at2759"/>
<name>A0A0L1ITD5_ASPN3</name>
<keyword evidence="11" id="KW-1185">Reference proteome</keyword>
<dbReference type="FunFam" id="4.10.240.10:FF:000003">
    <property type="entry name" value="C6 transcription factor (Leu3)"/>
    <property type="match status" value="1"/>
</dbReference>
<dbReference type="GO" id="GO:0000976">
    <property type="term" value="F:transcription cis-regulatory region binding"/>
    <property type="evidence" value="ECO:0007669"/>
    <property type="project" value="TreeGrafter"/>
</dbReference>
<protein>
    <submittedName>
        <fullName evidence="10">C6 zinc finger domain protein</fullName>
    </submittedName>
</protein>
<evidence type="ECO:0000256" key="4">
    <source>
        <dbReference type="ARBA" id="ARBA00023015"/>
    </source>
</evidence>
<feature type="region of interest" description="Disordered" evidence="8">
    <location>
        <begin position="710"/>
        <end position="737"/>
    </location>
</feature>
<feature type="region of interest" description="Disordered" evidence="8">
    <location>
        <begin position="1"/>
        <end position="21"/>
    </location>
</feature>
<dbReference type="PANTHER" id="PTHR31845:SF39">
    <property type="entry name" value="TRANSCRIPTION FACTOR PBCR-RELATED"/>
    <property type="match status" value="1"/>
</dbReference>
<dbReference type="GO" id="GO:0000981">
    <property type="term" value="F:DNA-binding transcription factor activity, RNA polymerase II-specific"/>
    <property type="evidence" value="ECO:0007669"/>
    <property type="project" value="InterPro"/>
</dbReference>
<evidence type="ECO:0000256" key="2">
    <source>
        <dbReference type="ARBA" id="ARBA00022723"/>
    </source>
</evidence>
<keyword evidence="5" id="KW-0238">DNA-binding</keyword>
<reference evidence="10 11" key="1">
    <citation type="submission" date="2014-06" db="EMBL/GenBank/DDBJ databases">
        <title>The Genome of the Aflatoxigenic Filamentous Fungus Aspergillus nomius.</title>
        <authorList>
            <person name="Moore M.G."/>
            <person name="Shannon B.M."/>
            <person name="Brian M.M."/>
        </authorList>
    </citation>
    <scope>NUCLEOTIDE SEQUENCE [LARGE SCALE GENOMIC DNA]</scope>
    <source>
        <strain evidence="10 11">NRRL 13137</strain>
    </source>
</reference>
<dbReference type="PANTHER" id="PTHR31845">
    <property type="entry name" value="FINGER DOMAIN PROTEIN, PUTATIVE-RELATED"/>
    <property type="match status" value="1"/>
</dbReference>
<dbReference type="PROSITE" id="PS50048">
    <property type="entry name" value="ZN2_CY6_FUNGAL_2"/>
    <property type="match status" value="1"/>
</dbReference>
<keyword evidence="6" id="KW-0804">Transcription</keyword>
<dbReference type="GO" id="GO:0008270">
    <property type="term" value="F:zinc ion binding"/>
    <property type="evidence" value="ECO:0007669"/>
    <property type="project" value="InterPro"/>
</dbReference>
<keyword evidence="7" id="KW-0539">Nucleus</keyword>